<dbReference type="AlphaFoldDB" id="A0A2M3ZXW1"/>
<dbReference type="EMBL" id="GGFM01012549">
    <property type="protein sequence ID" value="MBW33300.1"/>
    <property type="molecule type" value="Transcribed_RNA"/>
</dbReference>
<reference evidence="2" key="1">
    <citation type="submission" date="2018-01" db="EMBL/GenBank/DDBJ databases">
        <title>An insight into the sialome of Amazonian anophelines.</title>
        <authorList>
            <person name="Ribeiro J.M."/>
            <person name="Scarpassa V."/>
            <person name="Calvo E."/>
        </authorList>
    </citation>
    <scope>NUCLEOTIDE SEQUENCE</scope>
    <source>
        <tissue evidence="2">Salivary glands</tissue>
    </source>
</reference>
<evidence type="ECO:0000256" key="1">
    <source>
        <dbReference type="SAM" id="SignalP"/>
    </source>
</evidence>
<accession>A0A2M3ZXW1</accession>
<name>A0A2M3ZXW1_9DIPT</name>
<organism evidence="2">
    <name type="scientific">Anopheles braziliensis</name>
    <dbReference type="NCBI Taxonomy" id="58242"/>
    <lineage>
        <taxon>Eukaryota</taxon>
        <taxon>Metazoa</taxon>
        <taxon>Ecdysozoa</taxon>
        <taxon>Arthropoda</taxon>
        <taxon>Hexapoda</taxon>
        <taxon>Insecta</taxon>
        <taxon>Pterygota</taxon>
        <taxon>Neoptera</taxon>
        <taxon>Endopterygota</taxon>
        <taxon>Diptera</taxon>
        <taxon>Nematocera</taxon>
        <taxon>Culicoidea</taxon>
        <taxon>Culicidae</taxon>
        <taxon>Anophelinae</taxon>
        <taxon>Anopheles</taxon>
    </lineage>
</organism>
<protein>
    <submittedName>
        <fullName evidence="2">Putative secreted peptide</fullName>
    </submittedName>
</protein>
<feature type="chain" id="PRO_5014850275" evidence="1">
    <location>
        <begin position="26"/>
        <end position="69"/>
    </location>
</feature>
<sequence>MWMMVTVLLLLLLLLLLMMHRTGFTGLLPRTTATGCRRPSSSSGLWLDVIINMTGRTATWSTLSLHSRR</sequence>
<proteinExistence type="predicted"/>
<keyword evidence="1" id="KW-0732">Signal</keyword>
<feature type="signal peptide" evidence="1">
    <location>
        <begin position="1"/>
        <end position="25"/>
    </location>
</feature>
<evidence type="ECO:0000313" key="2">
    <source>
        <dbReference type="EMBL" id="MBW33300.1"/>
    </source>
</evidence>